<proteinExistence type="predicted"/>
<keyword evidence="3" id="KW-1185">Reference proteome</keyword>
<dbReference type="EMBL" id="JAINUF010000018">
    <property type="protein sequence ID" value="KAJ8337484.1"/>
    <property type="molecule type" value="Genomic_DNA"/>
</dbReference>
<accession>A0A9Q1IF95</accession>
<gene>
    <name evidence="2" type="ORF">SKAU_G00364500</name>
</gene>
<evidence type="ECO:0000256" key="1">
    <source>
        <dbReference type="SAM" id="MobiDB-lite"/>
    </source>
</evidence>
<dbReference type="Proteomes" id="UP001152622">
    <property type="component" value="Chromosome 18"/>
</dbReference>
<organism evidence="2 3">
    <name type="scientific">Synaphobranchus kaupii</name>
    <name type="common">Kaup's arrowtooth eel</name>
    <dbReference type="NCBI Taxonomy" id="118154"/>
    <lineage>
        <taxon>Eukaryota</taxon>
        <taxon>Metazoa</taxon>
        <taxon>Chordata</taxon>
        <taxon>Craniata</taxon>
        <taxon>Vertebrata</taxon>
        <taxon>Euteleostomi</taxon>
        <taxon>Actinopterygii</taxon>
        <taxon>Neopterygii</taxon>
        <taxon>Teleostei</taxon>
        <taxon>Anguilliformes</taxon>
        <taxon>Synaphobranchidae</taxon>
        <taxon>Synaphobranchus</taxon>
    </lineage>
</organism>
<dbReference type="AlphaFoldDB" id="A0A9Q1IF95"/>
<comment type="caution">
    <text evidence="2">The sequence shown here is derived from an EMBL/GenBank/DDBJ whole genome shotgun (WGS) entry which is preliminary data.</text>
</comment>
<reference evidence="2" key="1">
    <citation type="journal article" date="2023" name="Science">
        <title>Genome structures resolve the early diversification of teleost fishes.</title>
        <authorList>
            <person name="Parey E."/>
            <person name="Louis A."/>
            <person name="Montfort J."/>
            <person name="Bouchez O."/>
            <person name="Roques C."/>
            <person name="Iampietro C."/>
            <person name="Lluch J."/>
            <person name="Castinel A."/>
            <person name="Donnadieu C."/>
            <person name="Desvignes T."/>
            <person name="Floi Bucao C."/>
            <person name="Jouanno E."/>
            <person name="Wen M."/>
            <person name="Mejri S."/>
            <person name="Dirks R."/>
            <person name="Jansen H."/>
            <person name="Henkel C."/>
            <person name="Chen W.J."/>
            <person name="Zahm M."/>
            <person name="Cabau C."/>
            <person name="Klopp C."/>
            <person name="Thompson A.W."/>
            <person name="Robinson-Rechavi M."/>
            <person name="Braasch I."/>
            <person name="Lecointre G."/>
            <person name="Bobe J."/>
            <person name="Postlethwait J.H."/>
            <person name="Berthelot C."/>
            <person name="Roest Crollius H."/>
            <person name="Guiguen Y."/>
        </authorList>
    </citation>
    <scope>NUCLEOTIDE SEQUENCE</scope>
    <source>
        <strain evidence="2">WJC10195</strain>
    </source>
</reference>
<name>A0A9Q1IF95_SYNKA</name>
<feature type="region of interest" description="Disordered" evidence="1">
    <location>
        <begin position="69"/>
        <end position="108"/>
    </location>
</feature>
<protein>
    <submittedName>
        <fullName evidence="2">Uncharacterized protein</fullName>
    </submittedName>
</protein>
<evidence type="ECO:0000313" key="2">
    <source>
        <dbReference type="EMBL" id="KAJ8337484.1"/>
    </source>
</evidence>
<sequence>MASHSRDQKDHLTSEAWKDAVLIVQPAVLRSPALPLTSPATSPPAPAFSPPAIQTVLRQGKSWQNGGQFKQLRHLNGPGKAREGVSWETPNLQDQDRRPEPSEIPSCSRSISLPEALPATAIHNSNLHFKDSGRMKTAKAVGSRVLGGRDKRSKLARRSLWCGRTSLLTHKG</sequence>
<evidence type="ECO:0000313" key="3">
    <source>
        <dbReference type="Proteomes" id="UP001152622"/>
    </source>
</evidence>